<comment type="caution">
    <text evidence="2">The sequence shown here is derived from an EMBL/GenBank/DDBJ whole genome shotgun (WGS) entry which is preliminary data.</text>
</comment>
<proteinExistence type="predicted"/>
<gene>
    <name evidence="2" type="ORF">BCR33DRAFT_148673</name>
</gene>
<dbReference type="AlphaFoldDB" id="A0A1Y2AJX4"/>
<reference evidence="2 3" key="1">
    <citation type="submission" date="2016-07" db="EMBL/GenBank/DDBJ databases">
        <title>Pervasive Adenine N6-methylation of Active Genes in Fungi.</title>
        <authorList>
            <consortium name="DOE Joint Genome Institute"/>
            <person name="Mondo S.J."/>
            <person name="Dannebaum R.O."/>
            <person name="Kuo R.C."/>
            <person name="Labutti K."/>
            <person name="Haridas S."/>
            <person name="Kuo A."/>
            <person name="Salamov A."/>
            <person name="Ahrendt S.R."/>
            <person name="Lipzen A."/>
            <person name="Sullivan W."/>
            <person name="Andreopoulos W.B."/>
            <person name="Clum A."/>
            <person name="Lindquist E."/>
            <person name="Daum C."/>
            <person name="Ramamoorthy G.K."/>
            <person name="Gryganskyi A."/>
            <person name="Culley D."/>
            <person name="Magnuson J.K."/>
            <person name="James T.Y."/>
            <person name="O'Malley M.A."/>
            <person name="Stajich J.E."/>
            <person name="Spatafora J.W."/>
            <person name="Visel A."/>
            <person name="Grigoriev I.V."/>
        </authorList>
    </citation>
    <scope>NUCLEOTIDE SEQUENCE [LARGE SCALE GENOMIC DNA]</scope>
    <source>
        <strain evidence="2 3">JEL800</strain>
    </source>
</reference>
<feature type="compositionally biased region" description="Low complexity" evidence="1">
    <location>
        <begin position="188"/>
        <end position="201"/>
    </location>
</feature>
<keyword evidence="3" id="KW-1185">Reference proteome</keyword>
<feature type="compositionally biased region" description="Polar residues" evidence="1">
    <location>
        <begin position="152"/>
        <end position="179"/>
    </location>
</feature>
<evidence type="ECO:0000313" key="2">
    <source>
        <dbReference type="EMBL" id="ORY22816.1"/>
    </source>
</evidence>
<name>A0A1Y2AJX4_9FUNG</name>
<dbReference type="EMBL" id="MCGO01000171">
    <property type="protein sequence ID" value="ORY22816.1"/>
    <property type="molecule type" value="Genomic_DNA"/>
</dbReference>
<feature type="compositionally biased region" description="Low complexity" evidence="1">
    <location>
        <begin position="132"/>
        <end position="151"/>
    </location>
</feature>
<protein>
    <submittedName>
        <fullName evidence="2">Uncharacterized protein</fullName>
    </submittedName>
</protein>
<evidence type="ECO:0000313" key="3">
    <source>
        <dbReference type="Proteomes" id="UP000193642"/>
    </source>
</evidence>
<sequence length="280" mass="30580">MRMEMRKVTNELQRWREEYELAINGALQSDTLTDAPATLSPTTHESFDFPEKPDIALRRAQSTAALASSFGADDAAPGSQSSNTAAAMAQLLRRYPPVAPSSTSSLKDSTPATSMYPKPQYPTHLLPRRKQSSPQLTTPSSPSSPSSTTPQRANSMPTAALSITTHHQQSQPLPQNHQSHAPAHALKSQAPASSPAGTSSTVHTPTQEHPSSNHPQLHQSPLPPSNNPLQQDQTHPSQFLENGTLRSSQVLRRPRRLVLDGLGTKRLLVNTRKRLRDRRS</sequence>
<feature type="compositionally biased region" description="Polar residues" evidence="1">
    <location>
        <begin position="227"/>
        <end position="247"/>
    </location>
</feature>
<feature type="region of interest" description="Disordered" evidence="1">
    <location>
        <begin position="97"/>
        <end position="247"/>
    </location>
</feature>
<organism evidence="2 3">
    <name type="scientific">Rhizoclosmatium globosum</name>
    <dbReference type="NCBI Taxonomy" id="329046"/>
    <lineage>
        <taxon>Eukaryota</taxon>
        <taxon>Fungi</taxon>
        <taxon>Fungi incertae sedis</taxon>
        <taxon>Chytridiomycota</taxon>
        <taxon>Chytridiomycota incertae sedis</taxon>
        <taxon>Chytridiomycetes</taxon>
        <taxon>Chytridiales</taxon>
        <taxon>Chytriomycetaceae</taxon>
        <taxon>Rhizoclosmatium</taxon>
    </lineage>
</organism>
<accession>A0A1Y2AJX4</accession>
<feature type="compositionally biased region" description="Polar residues" evidence="1">
    <location>
        <begin position="202"/>
        <end position="219"/>
    </location>
</feature>
<dbReference type="OrthoDB" id="5596610at2759"/>
<dbReference type="Proteomes" id="UP000193642">
    <property type="component" value="Unassembled WGS sequence"/>
</dbReference>
<evidence type="ECO:0000256" key="1">
    <source>
        <dbReference type="SAM" id="MobiDB-lite"/>
    </source>
</evidence>
<feature type="compositionally biased region" description="Polar residues" evidence="1">
    <location>
        <begin position="100"/>
        <end position="113"/>
    </location>
</feature>